<protein>
    <submittedName>
        <fullName evidence="8">ADL300Wp</fullName>
    </submittedName>
</protein>
<sequence length="926" mass="103596">MSELAELDPNFVINAPAERRALEKLMERLDKLGVASRVRPGTSSNSVYVFVRDSSGQLVPELKGMAVEEIIPLYGGEQRKRLEHLAKEMMYRRLFPSTGDLTELATLTRNPEMALYFAFQKTYTLWLLPLAAVGAAFRFFAKATPWEFNMFYAIALLVWGMAFATFWNHSTERWYSEKLGFKNIVPLSEPKSVVMKKLCFTPIAITFMVCMVCFQFVCFMLEIYITQIYNGPLGFLLALIPTVLLSAYVPVLTAVYNVFVNKLVKWENAANPERSRVEKNYALSFLTSYVPLLITLFVYLPMGHMLNPQMNLIAKYSQRYGIPVIGRHFMINTERYRTQFFYFTVTNQLVAMAVDNILPIVMGVILPRIKGHTKSDSELNRARALTAEQYPKDIELVEHVRTCMLGPWGPFKLHDNVSKLVIQFGYVVMFSTIWPLAPLICVIFNIVISKFDIWRALKKHTPSSNPNTYKSKNLGLALTSLSPWNPILEFTVWVASVVSPALIIMYRHSNLPGFARPLEKHSTWFIHSPIRYDWKLIFIYVAVAEHLGLLLHFVLSKIAGAPASNDSDVSPSLLKRELATANKHFDNSAAIPEAEDITQRIKSNYTTKREISQEYATRASGVDDTRTSVRNFEEEQAPRIVTTTEHNISHRKQAMPAAIAQVAPKTAAPVHERSTFDRKPSCSSLGSSGSLYSSVAGATLPHKIPTSKNYDERQGYPTPTQSNSMTSTKISIGNGDHSHSAHSRNGGAIPGSAYTQQPTIVTNGSGEHYEGNGISTRVPQTVIVSETQNGNGNGGSRHYPAQEIVIDRIIVAAPEDLEASNVVVAPPNDTQFVNDKALELPVLKAPPPPEEDDYIIAPHLKTPPGDMRSASLPSSKQSVVQRRKSSSRKTLSILMRATTGKDGSSSEHKHKHKVKNTLNLLKKRFD</sequence>
<dbReference type="RefSeq" id="NP_983796.1">
    <property type="nucleotide sequence ID" value="NM_209149.1"/>
</dbReference>
<dbReference type="OrthoDB" id="296386at2759"/>
<feature type="transmembrane region" description="Helical" evidence="6">
    <location>
        <begin position="340"/>
        <end position="366"/>
    </location>
</feature>
<feature type="compositionally biased region" description="Basic residues" evidence="5">
    <location>
        <begin position="908"/>
        <end position="926"/>
    </location>
</feature>
<keyword evidence="2 6" id="KW-0812">Transmembrane</keyword>
<dbReference type="AlphaFoldDB" id="Q75B72"/>
<dbReference type="InterPro" id="IPR007632">
    <property type="entry name" value="Anoctamin"/>
</dbReference>
<feature type="transmembrane region" description="Helical" evidence="6">
    <location>
        <begin position="536"/>
        <end position="555"/>
    </location>
</feature>
<feature type="transmembrane region" description="Helical" evidence="6">
    <location>
        <begin position="424"/>
        <end position="448"/>
    </location>
</feature>
<dbReference type="eggNOG" id="KOG2513">
    <property type="taxonomic scope" value="Eukaryota"/>
</dbReference>
<proteinExistence type="predicted"/>
<feature type="transmembrane region" description="Helical" evidence="6">
    <location>
        <begin position="281"/>
        <end position="302"/>
    </location>
</feature>
<dbReference type="HOGENOM" id="CLU_014462_0_0_1"/>
<dbReference type="GO" id="GO:0016020">
    <property type="term" value="C:membrane"/>
    <property type="evidence" value="ECO:0007669"/>
    <property type="project" value="UniProtKB-SubCell"/>
</dbReference>
<keyword evidence="4 6" id="KW-0472">Membrane</keyword>
<keyword evidence="3 6" id="KW-1133">Transmembrane helix</keyword>
<name>Q75B72_EREGS</name>
<dbReference type="InParanoid" id="Q75B72"/>
<dbReference type="GO" id="GO:0005254">
    <property type="term" value="F:chloride channel activity"/>
    <property type="evidence" value="ECO:0000318"/>
    <property type="project" value="GO_Central"/>
</dbReference>
<feature type="transmembrane region" description="Helical" evidence="6">
    <location>
        <begin position="123"/>
        <end position="144"/>
    </location>
</feature>
<evidence type="ECO:0000256" key="3">
    <source>
        <dbReference type="ARBA" id="ARBA00022989"/>
    </source>
</evidence>
<dbReference type="EMBL" id="AE016817">
    <property type="protein sequence ID" value="AAS51620.1"/>
    <property type="molecule type" value="Genomic_DNA"/>
</dbReference>
<dbReference type="Pfam" id="PF04547">
    <property type="entry name" value="Anoctamin"/>
    <property type="match status" value="1"/>
</dbReference>
<evidence type="ECO:0000256" key="2">
    <source>
        <dbReference type="ARBA" id="ARBA00022692"/>
    </source>
</evidence>
<dbReference type="GO" id="GO:0032541">
    <property type="term" value="C:cortical endoplasmic reticulum"/>
    <property type="evidence" value="ECO:0000318"/>
    <property type="project" value="GO_Central"/>
</dbReference>
<dbReference type="OMA" id="MFSTIWP"/>
<dbReference type="FunCoup" id="Q75B72">
    <property type="interactions" value="312"/>
</dbReference>
<comment type="subcellular location">
    <subcellularLocation>
        <location evidence="1">Membrane</location>
        <topology evidence="1">Multi-pass membrane protein</topology>
    </subcellularLocation>
</comment>
<dbReference type="STRING" id="284811.Q75B72"/>
<accession>Q75B72</accession>
<feature type="transmembrane region" description="Helical" evidence="6">
    <location>
        <begin position="198"/>
        <end position="223"/>
    </location>
</feature>
<reference evidence="9" key="2">
    <citation type="journal article" date="2013" name="G3 (Bethesda)">
        <title>Genomes of Ashbya fungi isolated from insects reveal four mating-type loci, numerous translocations, lack of transposons, and distinct gene duplications.</title>
        <authorList>
            <person name="Dietrich F.S."/>
            <person name="Voegeli S."/>
            <person name="Kuo S."/>
            <person name="Philippsen P."/>
        </authorList>
    </citation>
    <scope>GENOME REANNOTATION</scope>
    <source>
        <strain evidence="9">ATCC 10895 / CBS 109.51 / FGSC 9923 / NRRL Y-1056</strain>
    </source>
</reference>
<dbReference type="PANTHER" id="PTHR12308">
    <property type="entry name" value="ANOCTAMIN"/>
    <property type="match status" value="1"/>
</dbReference>
<dbReference type="GO" id="GO:1902476">
    <property type="term" value="P:chloride transmembrane transport"/>
    <property type="evidence" value="ECO:0000318"/>
    <property type="project" value="GO_Central"/>
</dbReference>
<feature type="region of interest" description="Disordered" evidence="5">
    <location>
        <begin position="703"/>
        <end position="727"/>
    </location>
</feature>
<evidence type="ECO:0000256" key="6">
    <source>
        <dbReference type="SAM" id="Phobius"/>
    </source>
</evidence>
<feature type="compositionally biased region" description="Polar residues" evidence="5">
    <location>
        <begin position="717"/>
        <end position="727"/>
    </location>
</feature>
<dbReference type="KEGG" id="ago:AGOS_ADL300W"/>
<feature type="region of interest" description="Disordered" evidence="5">
    <location>
        <begin position="862"/>
        <end position="926"/>
    </location>
</feature>
<dbReference type="PANTHER" id="PTHR12308:SF73">
    <property type="entry name" value="ANOCTAMIN"/>
    <property type="match status" value="1"/>
</dbReference>
<feature type="transmembrane region" description="Helical" evidence="6">
    <location>
        <begin position="150"/>
        <end position="168"/>
    </location>
</feature>
<evidence type="ECO:0000313" key="9">
    <source>
        <dbReference type="Proteomes" id="UP000000591"/>
    </source>
</evidence>
<gene>
    <name evidence="8" type="ORF">AGOS_ADL300W</name>
</gene>
<dbReference type="GeneID" id="4619931"/>
<reference evidence="8 9" key="1">
    <citation type="journal article" date="2004" name="Science">
        <title>The Ashbya gossypii genome as a tool for mapping the ancient Saccharomyces cerevisiae genome.</title>
        <authorList>
            <person name="Dietrich F.S."/>
            <person name="Voegeli S."/>
            <person name="Brachat S."/>
            <person name="Lerch A."/>
            <person name="Gates K."/>
            <person name="Steiner S."/>
            <person name="Mohr C."/>
            <person name="Pohlmann R."/>
            <person name="Luedi P."/>
            <person name="Choi S."/>
            <person name="Wing R.A."/>
            <person name="Flavier A."/>
            <person name="Gaffney T.D."/>
            <person name="Philippsen P."/>
        </authorList>
    </citation>
    <scope>NUCLEOTIDE SEQUENCE [LARGE SCALE GENOMIC DNA]</scope>
    <source>
        <strain evidence="9">ATCC 10895 / CBS 109.51 / FGSC 9923 / NRRL Y-1056</strain>
    </source>
</reference>
<evidence type="ECO:0000256" key="1">
    <source>
        <dbReference type="ARBA" id="ARBA00004141"/>
    </source>
</evidence>
<feature type="domain" description="Anoctamin transmembrane" evidence="7">
    <location>
        <begin position="112"/>
        <end position="558"/>
    </location>
</feature>
<evidence type="ECO:0000256" key="4">
    <source>
        <dbReference type="ARBA" id="ARBA00023136"/>
    </source>
</evidence>
<evidence type="ECO:0000259" key="7">
    <source>
        <dbReference type="Pfam" id="PF04547"/>
    </source>
</evidence>
<evidence type="ECO:0000256" key="5">
    <source>
        <dbReference type="SAM" id="MobiDB-lite"/>
    </source>
</evidence>
<evidence type="ECO:0000313" key="8">
    <source>
        <dbReference type="EMBL" id="AAS51620.1"/>
    </source>
</evidence>
<dbReference type="InterPro" id="IPR049452">
    <property type="entry name" value="Anoctamin_TM"/>
</dbReference>
<feature type="transmembrane region" description="Helical" evidence="6">
    <location>
        <begin position="235"/>
        <end position="260"/>
    </location>
</feature>
<dbReference type="Proteomes" id="UP000000591">
    <property type="component" value="Chromosome IV"/>
</dbReference>
<keyword evidence="9" id="KW-1185">Reference proteome</keyword>
<organism evidence="8 9">
    <name type="scientific">Eremothecium gossypii (strain ATCC 10895 / CBS 109.51 / FGSC 9923 / NRRL Y-1056)</name>
    <name type="common">Yeast</name>
    <name type="synonym">Ashbya gossypii</name>
    <dbReference type="NCBI Taxonomy" id="284811"/>
    <lineage>
        <taxon>Eukaryota</taxon>
        <taxon>Fungi</taxon>
        <taxon>Dikarya</taxon>
        <taxon>Ascomycota</taxon>
        <taxon>Saccharomycotina</taxon>
        <taxon>Saccharomycetes</taxon>
        <taxon>Saccharomycetales</taxon>
        <taxon>Saccharomycetaceae</taxon>
        <taxon>Eremothecium</taxon>
    </lineage>
</organism>